<keyword evidence="1" id="KW-0560">Oxidoreductase</keyword>
<protein>
    <recommendedName>
        <fullName evidence="5">Retinol dehydrogenase 13</fullName>
    </recommendedName>
</protein>
<dbReference type="PRINTS" id="PR00081">
    <property type="entry name" value="GDHRDH"/>
</dbReference>
<keyword evidence="4" id="KW-1185">Reference proteome</keyword>
<reference evidence="3 4" key="1">
    <citation type="submission" date="2023-03" db="EMBL/GenBank/DDBJ databases">
        <title>Genome insight into feeding habits of ladybird beetles.</title>
        <authorList>
            <person name="Li H.-S."/>
            <person name="Huang Y.-H."/>
            <person name="Pang H."/>
        </authorList>
    </citation>
    <scope>NUCLEOTIDE SEQUENCE [LARGE SCALE GENOMIC DNA]</scope>
    <source>
        <strain evidence="3">SYSU_2023b</strain>
        <tissue evidence="3">Whole body</tissue>
    </source>
</reference>
<comment type="similarity">
    <text evidence="2">Belongs to the short-chain dehydrogenases/reductases (SDR) family.</text>
</comment>
<evidence type="ECO:0000313" key="4">
    <source>
        <dbReference type="Proteomes" id="UP001431783"/>
    </source>
</evidence>
<organism evidence="3 4">
    <name type="scientific">Henosepilachna vigintioctopunctata</name>
    <dbReference type="NCBI Taxonomy" id="420089"/>
    <lineage>
        <taxon>Eukaryota</taxon>
        <taxon>Metazoa</taxon>
        <taxon>Ecdysozoa</taxon>
        <taxon>Arthropoda</taxon>
        <taxon>Hexapoda</taxon>
        <taxon>Insecta</taxon>
        <taxon>Pterygota</taxon>
        <taxon>Neoptera</taxon>
        <taxon>Endopterygota</taxon>
        <taxon>Coleoptera</taxon>
        <taxon>Polyphaga</taxon>
        <taxon>Cucujiformia</taxon>
        <taxon>Coccinelloidea</taxon>
        <taxon>Coccinellidae</taxon>
        <taxon>Epilachninae</taxon>
        <taxon>Epilachnini</taxon>
        <taxon>Henosepilachna</taxon>
    </lineage>
</organism>
<dbReference type="Gene3D" id="3.40.50.720">
    <property type="entry name" value="NAD(P)-binding Rossmann-like Domain"/>
    <property type="match status" value="1"/>
</dbReference>
<evidence type="ECO:0000313" key="3">
    <source>
        <dbReference type="EMBL" id="KAK9889887.1"/>
    </source>
</evidence>
<evidence type="ECO:0008006" key="5">
    <source>
        <dbReference type="Google" id="ProtNLM"/>
    </source>
</evidence>
<dbReference type="GO" id="GO:0016491">
    <property type="term" value="F:oxidoreductase activity"/>
    <property type="evidence" value="ECO:0007669"/>
    <property type="project" value="UniProtKB-KW"/>
</dbReference>
<dbReference type="PRINTS" id="PR00080">
    <property type="entry name" value="SDRFAMILY"/>
</dbReference>
<dbReference type="EMBL" id="JARQZJ010000124">
    <property type="protein sequence ID" value="KAK9889887.1"/>
    <property type="molecule type" value="Genomic_DNA"/>
</dbReference>
<evidence type="ECO:0000256" key="2">
    <source>
        <dbReference type="RuleBase" id="RU000363"/>
    </source>
</evidence>
<sequence>MRRNERKNITTTTPNIFYVVLSTMQTILYKFVSKTVEFTGKFFQLSAELGVFSSKCTSTSKLHGKTAIITGCNIGIGKVTAKDFFSRGARVIMACRNLDLAEEARNDIKIDCENMTNCGELLITELDLSSLESVRKCAKHLLETENEINLLINNAGVMMCPFSKTEDGYELQFATNHLGHFLFTILLLPKIIQSRPARIVTVSSLAHENGEIMFDDINWEKRPYDSLTAYRQSKLANVLFSRELARRLKEANIQGVNTYSLHPGVIATNLGRHLKLNNPFIKLIMAIFVKPLIKTPEQGSQTTIYCAVDEKCENETGLYYSNCKVKDPSDTAKNGEIAKRLWDVSMEMVNLNKNYDYFKVSK</sequence>
<dbReference type="PANTHER" id="PTHR43157">
    <property type="entry name" value="PHOSPHATIDYLINOSITOL-GLYCAN BIOSYNTHESIS CLASS F PROTEIN-RELATED"/>
    <property type="match status" value="1"/>
</dbReference>
<dbReference type="SUPFAM" id="SSF51735">
    <property type="entry name" value="NAD(P)-binding Rossmann-fold domains"/>
    <property type="match status" value="1"/>
</dbReference>
<accession>A0AAW1V2H9</accession>
<dbReference type="Proteomes" id="UP001431783">
    <property type="component" value="Unassembled WGS sequence"/>
</dbReference>
<dbReference type="Pfam" id="PF00106">
    <property type="entry name" value="adh_short"/>
    <property type="match status" value="1"/>
</dbReference>
<proteinExistence type="inferred from homology"/>
<dbReference type="InterPro" id="IPR036291">
    <property type="entry name" value="NAD(P)-bd_dom_sf"/>
</dbReference>
<dbReference type="PANTHER" id="PTHR43157:SF73">
    <property type="entry name" value="WW DOMAIN-CONTAINING OXIDOREDUCTASE-LIKE PROTEIN"/>
    <property type="match status" value="1"/>
</dbReference>
<name>A0AAW1V2H9_9CUCU</name>
<dbReference type="AlphaFoldDB" id="A0AAW1V2H9"/>
<comment type="caution">
    <text evidence="3">The sequence shown here is derived from an EMBL/GenBank/DDBJ whole genome shotgun (WGS) entry which is preliminary data.</text>
</comment>
<evidence type="ECO:0000256" key="1">
    <source>
        <dbReference type="ARBA" id="ARBA00023002"/>
    </source>
</evidence>
<gene>
    <name evidence="3" type="ORF">WA026_008689</name>
</gene>
<dbReference type="InterPro" id="IPR002347">
    <property type="entry name" value="SDR_fam"/>
</dbReference>